<accession>A0A5A9PIG9</accession>
<name>A0A5A9PIG9_9TELE</name>
<dbReference type="InterPro" id="IPR050636">
    <property type="entry name" value="C2H2-ZF_domain-containing"/>
</dbReference>
<evidence type="ECO:0000256" key="4">
    <source>
        <dbReference type="ARBA" id="ARBA00022771"/>
    </source>
</evidence>
<dbReference type="GO" id="GO:0008270">
    <property type="term" value="F:zinc ion binding"/>
    <property type="evidence" value="ECO:0007669"/>
    <property type="project" value="UniProtKB-KW"/>
</dbReference>
<dbReference type="InterPro" id="IPR013087">
    <property type="entry name" value="Znf_C2H2_type"/>
</dbReference>
<feature type="compositionally biased region" description="Acidic residues" evidence="10">
    <location>
        <begin position="328"/>
        <end position="341"/>
    </location>
</feature>
<feature type="region of interest" description="Disordered" evidence="10">
    <location>
        <begin position="255"/>
        <end position="282"/>
    </location>
</feature>
<protein>
    <recommendedName>
        <fullName evidence="11">C2H2-type domain-containing protein</fullName>
    </recommendedName>
</protein>
<feature type="domain" description="C2H2-type" evidence="11">
    <location>
        <begin position="508"/>
        <end position="535"/>
    </location>
</feature>
<dbReference type="FunFam" id="3.30.160.60:FF:000690">
    <property type="entry name" value="Zinc finger protein 354C"/>
    <property type="match status" value="1"/>
</dbReference>
<evidence type="ECO:0000313" key="13">
    <source>
        <dbReference type="Proteomes" id="UP000324632"/>
    </source>
</evidence>
<dbReference type="SUPFAM" id="SSF57667">
    <property type="entry name" value="beta-beta-alpha zinc fingers"/>
    <property type="match status" value="4"/>
</dbReference>
<dbReference type="Proteomes" id="UP000324632">
    <property type="component" value="Chromosome 4"/>
</dbReference>
<evidence type="ECO:0000256" key="6">
    <source>
        <dbReference type="ARBA" id="ARBA00023015"/>
    </source>
</evidence>
<evidence type="ECO:0000256" key="3">
    <source>
        <dbReference type="ARBA" id="ARBA00022737"/>
    </source>
</evidence>
<gene>
    <name evidence="12" type="ORF">E1301_Tti014312</name>
</gene>
<comment type="caution">
    <text evidence="12">The sequence shown here is derived from an EMBL/GenBank/DDBJ whole genome shotgun (WGS) entry which is preliminary data.</text>
</comment>
<feature type="domain" description="C2H2-type" evidence="11">
    <location>
        <begin position="536"/>
        <end position="563"/>
    </location>
</feature>
<dbReference type="Gene3D" id="3.30.160.60">
    <property type="entry name" value="Classic Zinc Finger"/>
    <property type="match status" value="7"/>
</dbReference>
<dbReference type="InterPro" id="IPR036236">
    <property type="entry name" value="Znf_C2H2_sf"/>
</dbReference>
<evidence type="ECO:0000256" key="8">
    <source>
        <dbReference type="ARBA" id="ARBA00023242"/>
    </source>
</evidence>
<evidence type="ECO:0000256" key="1">
    <source>
        <dbReference type="ARBA" id="ARBA00004123"/>
    </source>
</evidence>
<dbReference type="FunFam" id="3.30.160.60:FF:000100">
    <property type="entry name" value="Zinc finger 45-like"/>
    <property type="match status" value="1"/>
</dbReference>
<sequence length="600" mass="68216">MAYTAHGCQSYATISSSLRHDERAIWAHIEPLLKDVRERCSPPPTTLHVMSDGPVTQYRNKKNFYLLSTVPFLSGIKRVTWNFAEKSHGKGAPDGVGGAVKRVADSAVQGGADVQTPEHLYKLLKEKESSIKYYWISDEDIKRYDEALPDSVLAVKGTLKIHQVTTAQPGKIQHREISCFCSRPDICQCHNPSEVDFQKTTKVPPTSLQAKENPKDLNGKFVLVEYDGQPFVGQVLKVVGNEIEIVVKVESNPTDAQDTVCDSNHTLNQDESTDQTSTESLDSVCNAGEQQILNTRPLNMCSVTLLDCRKLMEMKTPQTEEEEHHTDEDDDDDFIPSDESGDSCGDGETASTSKQRLTAQSLSCITCGKTFSSQRRLETHERKHTEQKLFTCTRCDISFPTLQEKKLHSQEHRDKKHFHCQQCGKNCVSTSSLKRHMRTHGDEKPFHCSECDKYFGTKGSLVVHQRIHTGEKTYDKKHFNCERCGKIFFTTSSNMEAHMRTHGDEKSFHCSECDKYFSTKGNLVAHQRIHTGEKPYACPHCEKKFNHKPHLTKHVRIHTNEKPYQCSECGKTFRESADNSREISHWRETFPLLTVWKEIF</sequence>
<keyword evidence="6" id="KW-0805">Transcription regulation</keyword>
<keyword evidence="4 9" id="KW-0863">Zinc-finger</keyword>
<evidence type="ECO:0000259" key="11">
    <source>
        <dbReference type="PROSITE" id="PS50157"/>
    </source>
</evidence>
<feature type="domain" description="C2H2-type" evidence="11">
    <location>
        <begin position="479"/>
        <end position="507"/>
    </location>
</feature>
<keyword evidence="13" id="KW-1185">Reference proteome</keyword>
<proteinExistence type="predicted"/>
<evidence type="ECO:0000313" key="12">
    <source>
        <dbReference type="EMBL" id="KAA0721693.1"/>
    </source>
</evidence>
<dbReference type="Pfam" id="PF00096">
    <property type="entry name" value="zf-C2H2"/>
    <property type="match status" value="5"/>
</dbReference>
<feature type="domain" description="C2H2-type" evidence="11">
    <location>
        <begin position="418"/>
        <end position="445"/>
    </location>
</feature>
<dbReference type="SMART" id="SM00355">
    <property type="entry name" value="ZnF_C2H2"/>
    <property type="match status" value="8"/>
</dbReference>
<evidence type="ECO:0000256" key="9">
    <source>
        <dbReference type="PROSITE-ProRule" id="PRU00042"/>
    </source>
</evidence>
<feature type="domain" description="C2H2-type" evidence="11">
    <location>
        <begin position="446"/>
        <end position="473"/>
    </location>
</feature>
<dbReference type="GO" id="GO:0005634">
    <property type="term" value="C:nucleus"/>
    <property type="evidence" value="ECO:0007669"/>
    <property type="project" value="UniProtKB-SubCell"/>
</dbReference>
<dbReference type="FunFam" id="3.30.160.60:FF:000698">
    <property type="entry name" value="Zinc finger with KRAB and SCAN domains 7"/>
    <property type="match status" value="1"/>
</dbReference>
<dbReference type="EMBL" id="SOYY01000004">
    <property type="protein sequence ID" value="KAA0721693.1"/>
    <property type="molecule type" value="Genomic_DNA"/>
</dbReference>
<dbReference type="AlphaFoldDB" id="A0A5A9PIG9"/>
<organism evidence="12 13">
    <name type="scientific">Triplophysa tibetana</name>
    <dbReference type="NCBI Taxonomy" id="1572043"/>
    <lineage>
        <taxon>Eukaryota</taxon>
        <taxon>Metazoa</taxon>
        <taxon>Chordata</taxon>
        <taxon>Craniata</taxon>
        <taxon>Vertebrata</taxon>
        <taxon>Euteleostomi</taxon>
        <taxon>Actinopterygii</taxon>
        <taxon>Neopterygii</taxon>
        <taxon>Teleostei</taxon>
        <taxon>Ostariophysi</taxon>
        <taxon>Cypriniformes</taxon>
        <taxon>Nemacheilidae</taxon>
        <taxon>Triplophysa</taxon>
    </lineage>
</organism>
<keyword evidence="8" id="KW-0539">Nucleus</keyword>
<keyword evidence="7" id="KW-0804">Transcription</keyword>
<dbReference type="FunFam" id="3.30.160.60:FF:002343">
    <property type="entry name" value="Zinc finger protein 33A"/>
    <property type="match status" value="1"/>
</dbReference>
<dbReference type="PANTHER" id="PTHR47772:SF13">
    <property type="entry name" value="GASTRULA ZINC FINGER PROTEIN XLCGF49.1-LIKE-RELATED"/>
    <property type="match status" value="1"/>
</dbReference>
<feature type="region of interest" description="Disordered" evidence="10">
    <location>
        <begin position="316"/>
        <end position="352"/>
    </location>
</feature>
<keyword evidence="5" id="KW-0862">Zinc</keyword>
<reference evidence="12 13" key="1">
    <citation type="journal article" date="2019" name="Mol. Ecol. Resour.">
        <title>Chromosome-level genome assembly of Triplophysa tibetana, a fish adapted to the harsh high-altitude environment of the Tibetan Plateau.</title>
        <authorList>
            <person name="Yang X."/>
            <person name="Liu H."/>
            <person name="Ma Z."/>
            <person name="Zou Y."/>
            <person name="Zou M."/>
            <person name="Mao Y."/>
            <person name="Li X."/>
            <person name="Wang H."/>
            <person name="Chen T."/>
            <person name="Wang W."/>
            <person name="Yang R."/>
        </authorList>
    </citation>
    <scope>NUCLEOTIDE SEQUENCE [LARGE SCALE GENOMIC DNA]</scope>
    <source>
        <strain evidence="12">TTIB1903HZAU</strain>
        <tissue evidence="12">Muscle</tissue>
    </source>
</reference>
<evidence type="ECO:0000256" key="7">
    <source>
        <dbReference type="ARBA" id="ARBA00023163"/>
    </source>
</evidence>
<dbReference type="PANTHER" id="PTHR47772">
    <property type="entry name" value="ZINC FINGER PROTEIN 200"/>
    <property type="match status" value="1"/>
</dbReference>
<comment type="subcellular location">
    <subcellularLocation>
        <location evidence="1">Nucleus</location>
    </subcellularLocation>
</comment>
<feature type="domain" description="C2H2-type" evidence="11">
    <location>
        <begin position="362"/>
        <end position="389"/>
    </location>
</feature>
<evidence type="ECO:0000256" key="10">
    <source>
        <dbReference type="SAM" id="MobiDB-lite"/>
    </source>
</evidence>
<dbReference type="PROSITE" id="PS50157">
    <property type="entry name" value="ZINC_FINGER_C2H2_2"/>
    <property type="match status" value="6"/>
</dbReference>
<keyword evidence="3" id="KW-0677">Repeat</keyword>
<evidence type="ECO:0000256" key="5">
    <source>
        <dbReference type="ARBA" id="ARBA00022833"/>
    </source>
</evidence>
<keyword evidence="2" id="KW-0479">Metal-binding</keyword>
<evidence type="ECO:0000256" key="2">
    <source>
        <dbReference type="ARBA" id="ARBA00022723"/>
    </source>
</evidence>
<dbReference type="PROSITE" id="PS00028">
    <property type="entry name" value="ZINC_FINGER_C2H2_1"/>
    <property type="match status" value="5"/>
</dbReference>